<organism evidence="1">
    <name type="scientific">Enterobacter agglomerans</name>
    <name type="common">Erwinia herbicola</name>
    <name type="synonym">Pantoea agglomerans</name>
    <dbReference type="NCBI Taxonomy" id="549"/>
    <lineage>
        <taxon>Bacteria</taxon>
        <taxon>Pseudomonadati</taxon>
        <taxon>Pseudomonadota</taxon>
        <taxon>Gammaproteobacteria</taxon>
        <taxon>Enterobacterales</taxon>
        <taxon>Erwiniaceae</taxon>
        <taxon>Pantoea</taxon>
        <taxon>Pantoea agglomerans group</taxon>
    </lineage>
</organism>
<dbReference type="EMBL" id="AY192157">
    <property type="protein sequence ID" value="AAO39115.1"/>
    <property type="molecule type" value="Genomic_DNA"/>
</dbReference>
<dbReference type="GO" id="GO:0006313">
    <property type="term" value="P:DNA transposition"/>
    <property type="evidence" value="ECO:0007669"/>
    <property type="project" value="InterPro"/>
</dbReference>
<dbReference type="GO" id="GO:0003677">
    <property type="term" value="F:DNA binding"/>
    <property type="evidence" value="ECO:0007669"/>
    <property type="project" value="InterPro"/>
</dbReference>
<proteinExistence type="predicted"/>
<sequence>MPMKKSLFSEEQIVFALRQAELGTFVPEICPELGISEATFFTYIKILRDCFSRLIVPRECIALPSGRA</sequence>
<name>Q84FK2_ENTAG</name>
<dbReference type="Pfam" id="PF01527">
    <property type="entry name" value="HTH_Tnp_1"/>
    <property type="match status" value="1"/>
</dbReference>
<reference evidence="1" key="1">
    <citation type="submission" date="2002-12" db="EMBL/GenBank/DDBJ databases">
        <title>Andrimid biosynthetic gene cluster from Erwinia herbicola Eh335.</title>
        <authorList>
            <person name="Jin M."/>
            <person name="Beer S."/>
            <person name="Clardy J."/>
        </authorList>
    </citation>
    <scope>NUCLEOTIDE SEQUENCE</scope>
    <source>
        <strain evidence="1">Eh335</strain>
    </source>
</reference>
<dbReference type="InterPro" id="IPR002514">
    <property type="entry name" value="Transposase_8"/>
</dbReference>
<protein>
    <submittedName>
        <fullName evidence="1">AdmU</fullName>
    </submittedName>
</protein>
<dbReference type="GO" id="GO:0004803">
    <property type="term" value="F:transposase activity"/>
    <property type="evidence" value="ECO:0007669"/>
    <property type="project" value="InterPro"/>
</dbReference>
<evidence type="ECO:0000313" key="1">
    <source>
        <dbReference type="EMBL" id="AAO39115.1"/>
    </source>
</evidence>
<dbReference type="AlphaFoldDB" id="Q84FK2"/>
<accession>Q84FK2</accession>